<keyword evidence="3" id="KW-1185">Reference proteome</keyword>
<sequence>MRCPASPGAAAPAPAPRRQLDWAINLRTPQPPFRPPAFVRPSANRGCPPDRPVCSRR</sequence>
<reference evidence="2 3" key="1">
    <citation type="submission" date="2023-05" db="EMBL/GenBank/DDBJ databases">
        <title>B98-5 Cell Line De Novo Hybrid Assembly: An Optical Mapping Approach.</title>
        <authorList>
            <person name="Kananen K."/>
            <person name="Auerbach J.A."/>
            <person name="Kautto E."/>
            <person name="Blachly J.S."/>
        </authorList>
    </citation>
    <scope>NUCLEOTIDE SEQUENCE [LARGE SCALE GENOMIC DNA]</scope>
    <source>
        <strain evidence="2">B95-8</strain>
        <tissue evidence="2">Cell line</tissue>
    </source>
</reference>
<accession>A0ABQ9VLJ0</accession>
<name>A0ABQ9VLJ0_SAGOE</name>
<gene>
    <name evidence="2" type="ORF">P7K49_009495</name>
</gene>
<evidence type="ECO:0000256" key="1">
    <source>
        <dbReference type="SAM" id="MobiDB-lite"/>
    </source>
</evidence>
<organism evidence="2 3">
    <name type="scientific">Saguinus oedipus</name>
    <name type="common">Cotton-top tamarin</name>
    <name type="synonym">Oedipomidas oedipus</name>
    <dbReference type="NCBI Taxonomy" id="9490"/>
    <lineage>
        <taxon>Eukaryota</taxon>
        <taxon>Metazoa</taxon>
        <taxon>Chordata</taxon>
        <taxon>Craniata</taxon>
        <taxon>Vertebrata</taxon>
        <taxon>Euteleostomi</taxon>
        <taxon>Mammalia</taxon>
        <taxon>Eutheria</taxon>
        <taxon>Euarchontoglires</taxon>
        <taxon>Primates</taxon>
        <taxon>Haplorrhini</taxon>
        <taxon>Platyrrhini</taxon>
        <taxon>Cebidae</taxon>
        <taxon>Callitrichinae</taxon>
        <taxon>Saguinus</taxon>
    </lineage>
</organism>
<dbReference type="EMBL" id="JASSZA010000005">
    <property type="protein sequence ID" value="KAK2109749.1"/>
    <property type="molecule type" value="Genomic_DNA"/>
</dbReference>
<feature type="region of interest" description="Disordered" evidence="1">
    <location>
        <begin position="27"/>
        <end position="57"/>
    </location>
</feature>
<dbReference type="Proteomes" id="UP001266305">
    <property type="component" value="Unassembled WGS sequence"/>
</dbReference>
<protein>
    <submittedName>
        <fullName evidence="2">Uncharacterized protein</fullName>
    </submittedName>
</protein>
<proteinExistence type="predicted"/>
<comment type="caution">
    <text evidence="2">The sequence shown here is derived from an EMBL/GenBank/DDBJ whole genome shotgun (WGS) entry which is preliminary data.</text>
</comment>
<evidence type="ECO:0000313" key="2">
    <source>
        <dbReference type="EMBL" id="KAK2109749.1"/>
    </source>
</evidence>
<evidence type="ECO:0000313" key="3">
    <source>
        <dbReference type="Proteomes" id="UP001266305"/>
    </source>
</evidence>